<evidence type="ECO:0000313" key="1">
    <source>
        <dbReference type="EMBL" id="MPM01241.1"/>
    </source>
</evidence>
<dbReference type="InterPro" id="IPR021352">
    <property type="entry name" value="DUF2971"/>
</dbReference>
<comment type="caution">
    <text evidence="1">The sequence shown here is derived from an EMBL/GenBank/DDBJ whole genome shotgun (WGS) entry which is preliminary data.</text>
</comment>
<proteinExistence type="predicted"/>
<organism evidence="1">
    <name type="scientific">bioreactor metagenome</name>
    <dbReference type="NCBI Taxonomy" id="1076179"/>
    <lineage>
        <taxon>unclassified sequences</taxon>
        <taxon>metagenomes</taxon>
        <taxon>ecological metagenomes</taxon>
    </lineage>
</organism>
<dbReference type="EMBL" id="VSSQ01000783">
    <property type="protein sequence ID" value="MPM01241.1"/>
    <property type="molecule type" value="Genomic_DNA"/>
</dbReference>
<evidence type="ECO:0008006" key="2">
    <source>
        <dbReference type="Google" id="ProtNLM"/>
    </source>
</evidence>
<dbReference type="Pfam" id="PF11185">
    <property type="entry name" value="DUF2971"/>
    <property type="match status" value="1"/>
</dbReference>
<gene>
    <name evidence="1" type="ORF">SDC9_47479</name>
</gene>
<accession>A0A644WCN5</accession>
<sequence length="272" mass="32128">MDSLDLGTLFWDYKNVDRDTAYRSLVANKPRTLYKYRSGNKNSIDDFKDEQLWFNDPNNYNDPFDTFVSGALFDNSIEDLKETILNRKSTIDKIFGKAETNIEEDELFIENFKKNEEARLNFIKTVRSTFRVSCFSQKNDSILMWSHYANSHKGFCLEYDFKMLKELITLPLPVKYCNDLPNDIDDKLKLIFTKSKEWSYEEEWRLVKPAEKCVSQSNIIAPIAIYLGSNMDEQIKKSIMDIAKGKNIKIYKMYLNQNEFKLEAKLIWEPRL</sequence>
<name>A0A644WCN5_9ZZZZ</name>
<dbReference type="AlphaFoldDB" id="A0A644WCN5"/>
<reference evidence="1" key="1">
    <citation type="submission" date="2019-08" db="EMBL/GenBank/DDBJ databases">
        <authorList>
            <person name="Kucharzyk K."/>
            <person name="Murdoch R.W."/>
            <person name="Higgins S."/>
            <person name="Loffler F."/>
        </authorList>
    </citation>
    <scope>NUCLEOTIDE SEQUENCE</scope>
</reference>
<protein>
    <recommendedName>
        <fullName evidence="2">DUF2971 domain-containing protein</fullName>
    </recommendedName>
</protein>